<evidence type="ECO:0000259" key="2">
    <source>
        <dbReference type="Pfam" id="PF23304"/>
    </source>
</evidence>
<dbReference type="EMBL" id="JAQQBS010000004">
    <property type="protein sequence ID" value="KAK0169990.1"/>
    <property type="molecule type" value="Genomic_DNA"/>
</dbReference>
<dbReference type="GO" id="GO:0005930">
    <property type="term" value="C:axoneme"/>
    <property type="evidence" value="ECO:0007669"/>
    <property type="project" value="TreeGrafter"/>
</dbReference>
<dbReference type="GO" id="GO:0005119">
    <property type="term" value="F:smoothened binding"/>
    <property type="evidence" value="ECO:0007669"/>
    <property type="project" value="TreeGrafter"/>
</dbReference>
<dbReference type="GO" id="GO:0034464">
    <property type="term" value="C:BBSome"/>
    <property type="evidence" value="ECO:0007669"/>
    <property type="project" value="InterPro"/>
</dbReference>
<dbReference type="AlphaFoldDB" id="A0AA39KQD3"/>
<reference evidence="3" key="1">
    <citation type="journal article" date="2023" name="bioRxiv">
        <title>Scaffold-level genome assemblies of two parasitoid biocontrol wasps reveal the parthenogenesis mechanism and an associated novel virus.</title>
        <authorList>
            <person name="Inwood S."/>
            <person name="Skelly J."/>
            <person name="Guhlin J."/>
            <person name="Harrop T."/>
            <person name="Goldson S."/>
            <person name="Dearden P."/>
        </authorList>
    </citation>
    <scope>NUCLEOTIDE SEQUENCE</scope>
    <source>
        <strain evidence="3">Irish</strain>
        <tissue evidence="3">Whole body</tissue>
    </source>
</reference>
<dbReference type="GO" id="GO:0005113">
    <property type="term" value="F:patched binding"/>
    <property type="evidence" value="ECO:0007669"/>
    <property type="project" value="TreeGrafter"/>
</dbReference>
<dbReference type="PANTHER" id="PTHR20870">
    <property type="entry name" value="BARDET-BIEDL SYNDROME 1 PROTEIN"/>
    <property type="match status" value="1"/>
</dbReference>
<dbReference type="PANTHER" id="PTHR20870:SF0">
    <property type="entry name" value="BARDET-BIEDL SYNDROME 1 PROTEIN"/>
    <property type="match status" value="1"/>
</dbReference>
<dbReference type="Proteomes" id="UP001168990">
    <property type="component" value="Unassembled WGS sequence"/>
</dbReference>
<keyword evidence="4" id="KW-1185">Reference proteome</keyword>
<proteinExistence type="predicted"/>
<evidence type="ECO:0000313" key="4">
    <source>
        <dbReference type="Proteomes" id="UP001168990"/>
    </source>
</evidence>
<reference evidence="3" key="2">
    <citation type="submission" date="2023-03" db="EMBL/GenBank/DDBJ databases">
        <authorList>
            <person name="Inwood S.N."/>
            <person name="Skelly J.G."/>
            <person name="Guhlin J."/>
            <person name="Harrop T.W.R."/>
            <person name="Goldson S.G."/>
            <person name="Dearden P.K."/>
        </authorList>
    </citation>
    <scope>NUCLEOTIDE SEQUENCE</scope>
    <source>
        <strain evidence="3">Irish</strain>
        <tissue evidence="3">Whole body</tissue>
    </source>
</reference>
<dbReference type="InterPro" id="IPR028784">
    <property type="entry name" value="BBS1"/>
</dbReference>
<dbReference type="GO" id="GO:1905515">
    <property type="term" value="P:non-motile cilium assembly"/>
    <property type="evidence" value="ECO:0007669"/>
    <property type="project" value="InterPro"/>
</dbReference>
<comment type="caution">
    <text evidence="3">The sequence shown here is derived from an EMBL/GenBank/DDBJ whole genome shotgun (WGS) entry which is preliminary data.</text>
</comment>
<name>A0AA39KQD3_9HYME</name>
<dbReference type="InterPro" id="IPR056419">
    <property type="entry name" value="GAE_BBS1"/>
</dbReference>
<evidence type="ECO:0000259" key="1">
    <source>
        <dbReference type="Pfam" id="PF14779"/>
    </source>
</evidence>
<dbReference type="GO" id="GO:0061512">
    <property type="term" value="P:protein localization to cilium"/>
    <property type="evidence" value="ECO:0007669"/>
    <property type="project" value="TreeGrafter"/>
</dbReference>
<dbReference type="InterPro" id="IPR032728">
    <property type="entry name" value="BBS1_N"/>
</dbReference>
<feature type="domain" description="Bardet-Biedl syndrome 1 protein GAE" evidence="2">
    <location>
        <begin position="480"/>
        <end position="577"/>
    </location>
</feature>
<feature type="domain" description="Bardet-Biedl syndrome 1 N-terminal" evidence="1">
    <location>
        <begin position="14"/>
        <end position="270"/>
    </location>
</feature>
<evidence type="ECO:0000313" key="3">
    <source>
        <dbReference type="EMBL" id="KAK0169990.1"/>
    </source>
</evidence>
<dbReference type="GO" id="GO:0005813">
    <property type="term" value="C:centrosome"/>
    <property type="evidence" value="ECO:0007669"/>
    <property type="project" value="TreeGrafter"/>
</dbReference>
<evidence type="ECO:0008006" key="5">
    <source>
        <dbReference type="Google" id="ProtNLM"/>
    </source>
</evidence>
<organism evidence="3 4">
    <name type="scientific">Microctonus aethiopoides</name>
    <dbReference type="NCBI Taxonomy" id="144406"/>
    <lineage>
        <taxon>Eukaryota</taxon>
        <taxon>Metazoa</taxon>
        <taxon>Ecdysozoa</taxon>
        <taxon>Arthropoda</taxon>
        <taxon>Hexapoda</taxon>
        <taxon>Insecta</taxon>
        <taxon>Pterygota</taxon>
        <taxon>Neoptera</taxon>
        <taxon>Endopterygota</taxon>
        <taxon>Hymenoptera</taxon>
        <taxon>Apocrita</taxon>
        <taxon>Ichneumonoidea</taxon>
        <taxon>Braconidae</taxon>
        <taxon>Euphorinae</taxon>
        <taxon>Microctonus</taxon>
    </lineage>
</organism>
<dbReference type="Pfam" id="PF14779">
    <property type="entry name" value="BBS1"/>
    <property type="match status" value="1"/>
</dbReference>
<gene>
    <name evidence="3" type="ORF">PV328_010609</name>
</gene>
<protein>
    <recommendedName>
        <fullName evidence="5">Bardet-Biedl syndrome 1</fullName>
    </recommendedName>
</protein>
<sequence>MERSMCSKLSSSRWLEAVWEPSTRMKTLSGGLDMVDISGTGDAKLIVVDLGFDKSDSTKIRVFSGGDQVSEHNLTGPACGVVGFYTENANSRSAVVAVASGANVFIYKNMKPHFKYCLPYLDAHPKEREIWHKAGLEPELQIQKLNDDLVLLLKELGAAFISPRTLKFLSLDEHHRVEFAEQYRKLPLTRLNAVTTIGLIRKDTWNDPASSCLIVGTESGELLILDPRAFALVDKHHLGWAPVAVSSTGLWSGDGIIFVVSRDSRVGSLRKGLSTITLWDRLSAPAVAIAPLTCGGVAIITMDGVLGGFSSKGRRLWRVQLPGLALDMTGLPVPQTGLSLLAISVPRIGILIYDAQYHVDTITTLEPISALKFGKMGQEERAMAMITINGGLCVKILKRTANFNARPGPANSSTDGTAHSRFVIPKKTRLFVEQSIRERSEAVKIHNTFQQGQLRLRLSVAKKAQQVLHSVDDGEANPITLEISVLGLGPTYNIRTLVTNVSDNILTPSLFLVFRTTETTIEPRVVDLPLLPSGIPVPIIVKATPKAAIIDKVKVLLCKKGKIQPITSATVILPVAEPDIEV</sequence>
<accession>A0AA39KQD3</accession>
<dbReference type="Pfam" id="PF23304">
    <property type="entry name" value="GAE_BBS1"/>
    <property type="match status" value="1"/>
</dbReference>